<dbReference type="PANTHER" id="PTHR21399">
    <property type="entry name" value="CHLORIDE CONDUCTANCE REGULATORY PROTEIN ICLN"/>
    <property type="match status" value="1"/>
</dbReference>
<dbReference type="Gene3D" id="2.30.29.30">
    <property type="entry name" value="Pleckstrin-homology domain (PH domain)/Phosphotyrosine-binding domain (PTB)"/>
    <property type="match status" value="1"/>
</dbReference>
<protein>
    <recommendedName>
        <fullName evidence="8">Methylosome subunit pICln</fullName>
    </recommendedName>
</protein>
<feature type="region of interest" description="Disordered" evidence="5">
    <location>
        <begin position="202"/>
        <end position="242"/>
    </location>
</feature>
<feature type="compositionally biased region" description="Acidic residues" evidence="5">
    <location>
        <begin position="221"/>
        <end position="242"/>
    </location>
</feature>
<evidence type="ECO:0008006" key="8">
    <source>
        <dbReference type="Google" id="ProtNLM"/>
    </source>
</evidence>
<keyword evidence="7" id="KW-1185">Reference proteome</keyword>
<comment type="caution">
    <text evidence="6">The sequence shown here is derived from an EMBL/GenBank/DDBJ whole genome shotgun (WGS) entry which is preliminary data.</text>
</comment>
<dbReference type="InterPro" id="IPR011993">
    <property type="entry name" value="PH-like_dom_sf"/>
</dbReference>
<accession>A0AAD7XL52</accession>
<sequence length="242" mass="25563">MPLEDDEDLLYALDDVACAVCRDDDESREPWGVGRLRVTTKRILWERTAGEAAAITAGEAAAKRTAGEAAANTAGEAAAITAGEAAAQRTAGEAAANTLALRVDRVGLHAISRDPDTYPTPCLYAQLLDDVPPETPSELFLAPSDPEALPALFDAFSRAAELNPDDEEDGMAGLAQDDDDDDDLALQQEAILSRFDAMLAVPPGLEPAQSSSTGVLPPEGQFDDAPTDLTQEDDQDDDDPLL</sequence>
<name>A0AAD7XL52_9STRA</name>
<dbReference type="GO" id="GO:0005829">
    <property type="term" value="C:cytosol"/>
    <property type="evidence" value="ECO:0007669"/>
    <property type="project" value="TreeGrafter"/>
</dbReference>
<dbReference type="GO" id="GO:0045292">
    <property type="term" value="P:mRNA cis splicing, via spliceosome"/>
    <property type="evidence" value="ECO:0007669"/>
    <property type="project" value="TreeGrafter"/>
</dbReference>
<dbReference type="GO" id="GO:0005681">
    <property type="term" value="C:spliceosomal complex"/>
    <property type="evidence" value="ECO:0007669"/>
    <property type="project" value="TreeGrafter"/>
</dbReference>
<dbReference type="PANTHER" id="PTHR21399:SF0">
    <property type="entry name" value="METHYLOSOME SUBUNIT PICLN"/>
    <property type="match status" value="1"/>
</dbReference>
<evidence type="ECO:0000256" key="1">
    <source>
        <dbReference type="ARBA" id="ARBA00004123"/>
    </source>
</evidence>
<reference evidence="6" key="1">
    <citation type="submission" date="2023-01" db="EMBL/GenBank/DDBJ databases">
        <title>Metagenome sequencing of chrysophaentin producing Chrysophaeum taylorii.</title>
        <authorList>
            <person name="Davison J."/>
            <person name="Bewley C."/>
        </authorList>
    </citation>
    <scope>NUCLEOTIDE SEQUENCE</scope>
    <source>
        <strain evidence="6">NIES-1699</strain>
    </source>
</reference>
<evidence type="ECO:0000256" key="2">
    <source>
        <dbReference type="ARBA" id="ARBA00004496"/>
    </source>
</evidence>
<gene>
    <name evidence="6" type="ORF">CTAYLR_001881</name>
</gene>
<evidence type="ECO:0000313" key="6">
    <source>
        <dbReference type="EMBL" id="KAJ8600075.1"/>
    </source>
</evidence>
<dbReference type="GO" id="GO:0000387">
    <property type="term" value="P:spliceosomal snRNP assembly"/>
    <property type="evidence" value="ECO:0007669"/>
    <property type="project" value="TreeGrafter"/>
</dbReference>
<comment type="subcellular location">
    <subcellularLocation>
        <location evidence="2">Cytoplasm</location>
    </subcellularLocation>
    <subcellularLocation>
        <location evidence="1">Nucleus</location>
    </subcellularLocation>
</comment>
<dbReference type="GO" id="GO:0034715">
    <property type="term" value="C:pICln-Sm protein complex"/>
    <property type="evidence" value="ECO:0007669"/>
    <property type="project" value="TreeGrafter"/>
</dbReference>
<keyword evidence="4" id="KW-0539">Nucleus</keyword>
<evidence type="ECO:0000256" key="5">
    <source>
        <dbReference type="SAM" id="MobiDB-lite"/>
    </source>
</evidence>
<dbReference type="Proteomes" id="UP001230188">
    <property type="component" value="Unassembled WGS sequence"/>
</dbReference>
<dbReference type="Pfam" id="PF03517">
    <property type="entry name" value="Voldacs"/>
    <property type="match status" value="1"/>
</dbReference>
<dbReference type="AlphaFoldDB" id="A0AAD7XL52"/>
<organism evidence="6 7">
    <name type="scientific">Chrysophaeum taylorii</name>
    <dbReference type="NCBI Taxonomy" id="2483200"/>
    <lineage>
        <taxon>Eukaryota</taxon>
        <taxon>Sar</taxon>
        <taxon>Stramenopiles</taxon>
        <taxon>Ochrophyta</taxon>
        <taxon>Pelagophyceae</taxon>
        <taxon>Pelagomonadales</taxon>
        <taxon>Pelagomonadaceae</taxon>
        <taxon>Chrysophaeum</taxon>
    </lineage>
</organism>
<evidence type="ECO:0000256" key="3">
    <source>
        <dbReference type="ARBA" id="ARBA00022490"/>
    </source>
</evidence>
<keyword evidence="3" id="KW-0963">Cytoplasm</keyword>
<proteinExistence type="predicted"/>
<dbReference type="InterPro" id="IPR039924">
    <property type="entry name" value="ICln/Lot5/Saf5"/>
</dbReference>
<dbReference type="EMBL" id="JAQMWT010000531">
    <property type="protein sequence ID" value="KAJ8600075.1"/>
    <property type="molecule type" value="Genomic_DNA"/>
</dbReference>
<evidence type="ECO:0000256" key="4">
    <source>
        <dbReference type="ARBA" id="ARBA00023242"/>
    </source>
</evidence>
<evidence type="ECO:0000313" key="7">
    <source>
        <dbReference type="Proteomes" id="UP001230188"/>
    </source>
</evidence>